<name>W1PJF9_AMBTC</name>
<dbReference type="eggNOG" id="KOG1052">
    <property type="taxonomic scope" value="Eukaryota"/>
</dbReference>
<dbReference type="Proteomes" id="UP000017836">
    <property type="component" value="Unassembled WGS sequence"/>
</dbReference>
<proteinExistence type="predicted"/>
<dbReference type="STRING" id="13333.W1PJF9"/>
<gene>
    <name evidence="6" type="ORF">AMTR_s00019p00180760</name>
</gene>
<evidence type="ECO:0000256" key="3">
    <source>
        <dbReference type="ARBA" id="ARBA00022989"/>
    </source>
</evidence>
<dbReference type="OMA" id="YSANMED"/>
<evidence type="ECO:0000256" key="2">
    <source>
        <dbReference type="ARBA" id="ARBA00022692"/>
    </source>
</evidence>
<sequence>MLTTFWNATALDLLKNVEVAAILGPQLSAEAEFLAELGNKSQVPILSFSATSPFLSSTRTPYFVRATIKDSAQAKPIAALLRAYGWRQAVAISENTKYCIGFIPYLIDAVEEIGSHIRHKIVIASSASEEFIGEEILKLVSMKNRVFIIHMSSVLASRFFWQVQQLGCMSEEYAWIITDGFTSLLDSMDPSVIASMQGVLGVKAYVEESKQLAKFTTRWKHRYRAEYPNEIQIPHLNVFGLRAYDTTWALALAMEKSVTKVVSLRQPITPIVARNPLDFYTPQISPVGRFLLKAILNTQFEGLTSNIQFIDGELEVSNFQIINIVGQSIREIGFWTPEFGLSQVIKQETQEKKKVYMTRVTDLKMVIWPGESVRVPRGWMFPTNGGKLKIAVPVKIGFQEFVKVERDLNNQLTVTGFSVVIFKAVLDALPYDVPYEFVPVEISHGRRIGTYNDLVYQVYLGVRTDLSPIVTNWLLYRNPLEV</sequence>
<keyword evidence="4" id="KW-0472">Membrane</keyword>
<feature type="domain" description="Receptor ligand binding region" evidence="5">
    <location>
        <begin position="8"/>
        <end position="326"/>
    </location>
</feature>
<keyword evidence="3" id="KW-1133">Transmembrane helix</keyword>
<dbReference type="InterPro" id="IPR044440">
    <property type="entry name" value="GABAb_receptor_plant_PBP1"/>
</dbReference>
<evidence type="ECO:0000256" key="1">
    <source>
        <dbReference type="ARBA" id="ARBA00004370"/>
    </source>
</evidence>
<dbReference type="InterPro" id="IPR015683">
    <property type="entry name" value="Ionotropic_Glu_rcpt"/>
</dbReference>
<dbReference type="AlphaFoldDB" id="W1PJF9"/>
<dbReference type="Gene3D" id="3.40.190.10">
    <property type="entry name" value="Periplasmic binding protein-like II"/>
    <property type="match status" value="1"/>
</dbReference>
<dbReference type="PANTHER" id="PTHR34836:SF1">
    <property type="entry name" value="OS09G0428600 PROTEIN"/>
    <property type="match status" value="1"/>
</dbReference>
<dbReference type="Gramene" id="ERN07220">
    <property type="protein sequence ID" value="ERN07220"/>
    <property type="gene ID" value="AMTR_s00019p00180760"/>
</dbReference>
<organism evidence="6 7">
    <name type="scientific">Amborella trichopoda</name>
    <dbReference type="NCBI Taxonomy" id="13333"/>
    <lineage>
        <taxon>Eukaryota</taxon>
        <taxon>Viridiplantae</taxon>
        <taxon>Streptophyta</taxon>
        <taxon>Embryophyta</taxon>
        <taxon>Tracheophyta</taxon>
        <taxon>Spermatophyta</taxon>
        <taxon>Magnoliopsida</taxon>
        <taxon>Amborellales</taxon>
        <taxon>Amborellaceae</taxon>
        <taxon>Amborella</taxon>
    </lineage>
</organism>
<keyword evidence="2" id="KW-0812">Transmembrane</keyword>
<evidence type="ECO:0000313" key="7">
    <source>
        <dbReference type="Proteomes" id="UP000017836"/>
    </source>
</evidence>
<dbReference type="Gene3D" id="3.40.50.2300">
    <property type="match status" value="2"/>
</dbReference>
<comment type="subcellular location">
    <subcellularLocation>
        <location evidence="1">Membrane</location>
    </subcellularLocation>
</comment>
<dbReference type="SUPFAM" id="SSF53822">
    <property type="entry name" value="Periplasmic binding protein-like I"/>
    <property type="match status" value="1"/>
</dbReference>
<evidence type="ECO:0000259" key="5">
    <source>
        <dbReference type="Pfam" id="PF01094"/>
    </source>
</evidence>
<evidence type="ECO:0000256" key="4">
    <source>
        <dbReference type="ARBA" id="ARBA00023136"/>
    </source>
</evidence>
<accession>W1PJF9</accession>
<dbReference type="HOGENOM" id="CLU_007358_2_1_1"/>
<dbReference type="InterPro" id="IPR001828">
    <property type="entry name" value="ANF_lig-bd_rcpt"/>
</dbReference>
<reference evidence="7" key="1">
    <citation type="journal article" date="2013" name="Science">
        <title>The Amborella genome and the evolution of flowering plants.</title>
        <authorList>
            <consortium name="Amborella Genome Project"/>
        </authorList>
    </citation>
    <scope>NUCLEOTIDE SEQUENCE [LARGE SCALE GENOMIC DNA]</scope>
</reference>
<dbReference type="InterPro" id="IPR028082">
    <property type="entry name" value="Peripla_BP_I"/>
</dbReference>
<evidence type="ECO:0000313" key="6">
    <source>
        <dbReference type="EMBL" id="ERN07220.1"/>
    </source>
</evidence>
<keyword evidence="7" id="KW-1185">Reference proteome</keyword>
<dbReference type="Pfam" id="PF01094">
    <property type="entry name" value="ANF_receptor"/>
    <property type="match status" value="1"/>
</dbReference>
<dbReference type="FunFam" id="3.40.50.2300:FF:000188">
    <property type="entry name" value="Glutamate receptor"/>
    <property type="match status" value="1"/>
</dbReference>
<dbReference type="PANTHER" id="PTHR34836">
    <property type="entry name" value="OS06G0188250 PROTEIN"/>
    <property type="match status" value="1"/>
</dbReference>
<protein>
    <recommendedName>
        <fullName evidence="5">Receptor ligand binding region domain-containing protein</fullName>
    </recommendedName>
</protein>
<dbReference type="GO" id="GO:0016020">
    <property type="term" value="C:membrane"/>
    <property type="evidence" value="ECO:0007669"/>
    <property type="project" value="UniProtKB-SubCell"/>
</dbReference>
<dbReference type="CDD" id="cd19990">
    <property type="entry name" value="PBP1_GABAb_receptor_plant"/>
    <property type="match status" value="1"/>
</dbReference>
<dbReference type="EMBL" id="KI393807">
    <property type="protein sequence ID" value="ERN07220.1"/>
    <property type="molecule type" value="Genomic_DNA"/>
</dbReference>
<dbReference type="SUPFAM" id="SSF53850">
    <property type="entry name" value="Periplasmic binding protein-like II"/>
    <property type="match status" value="1"/>
</dbReference>